<comment type="caution">
    <text evidence="3">The sequence shown here is derived from an EMBL/GenBank/DDBJ whole genome shotgun (WGS) entry which is preliminary data.</text>
</comment>
<protein>
    <recommendedName>
        <fullName evidence="2">BTB domain-containing protein</fullName>
    </recommendedName>
</protein>
<reference evidence="3" key="1">
    <citation type="submission" date="2018-04" db="EMBL/GenBank/DDBJ databases">
        <title>Whole genome sequencing of Hypsizygus marmoreus.</title>
        <authorList>
            <person name="Choi I.-G."/>
            <person name="Min B."/>
            <person name="Kim J.-G."/>
            <person name="Kim S."/>
            <person name="Oh Y.-L."/>
            <person name="Kong W.-S."/>
            <person name="Park H."/>
            <person name="Jeong J."/>
            <person name="Song E.-S."/>
        </authorList>
    </citation>
    <scope>NUCLEOTIDE SEQUENCE [LARGE SCALE GENOMIC DNA]</scope>
    <source>
        <strain evidence="3">51987-8</strain>
    </source>
</reference>
<keyword evidence="4" id="KW-1185">Reference proteome</keyword>
<accession>A0A369JAV3</accession>
<evidence type="ECO:0000256" key="1">
    <source>
        <dbReference type="SAM" id="MobiDB-lite"/>
    </source>
</evidence>
<evidence type="ECO:0000259" key="2">
    <source>
        <dbReference type="PROSITE" id="PS50097"/>
    </source>
</evidence>
<dbReference type="InParanoid" id="A0A369JAV3"/>
<sequence>MSWAPDYSFSPSEWEPPAQRENDTIITSDVLQARDTPSMIEQTVTPPFSLNPSPSVHVEQPSFVPVSTAFYPGSHCDASDLVLLSSDSVLFYVHINILLRISENTFSSLLSSPLSGDTYRGSIISIPETSVVLDALLHFLYSESCADQAPSFETLCTAVDQMPFYDIEPRHHIIPSNPSYGYLLAFAPLFPLELYALAAHFDIFHLAASTSSHLLGCSLSTISDEIAERIGAIYLNRLFHLHLRRLTALKGILLRSPYPHPPIPGCSFHSQKQTSRIWALGVAQLAWEATPDTSAHDIESSLSSLDESSTCALCQQSLADWMKAAIASWASIDRMITS</sequence>
<feature type="region of interest" description="Disordered" evidence="1">
    <location>
        <begin position="1"/>
        <end position="21"/>
    </location>
</feature>
<dbReference type="InterPro" id="IPR011333">
    <property type="entry name" value="SKP1/BTB/POZ_sf"/>
</dbReference>
<organism evidence="3 4">
    <name type="scientific">Hypsizygus marmoreus</name>
    <name type="common">White beech mushroom</name>
    <name type="synonym">Agaricus marmoreus</name>
    <dbReference type="NCBI Taxonomy" id="39966"/>
    <lineage>
        <taxon>Eukaryota</taxon>
        <taxon>Fungi</taxon>
        <taxon>Dikarya</taxon>
        <taxon>Basidiomycota</taxon>
        <taxon>Agaricomycotina</taxon>
        <taxon>Agaricomycetes</taxon>
        <taxon>Agaricomycetidae</taxon>
        <taxon>Agaricales</taxon>
        <taxon>Tricholomatineae</taxon>
        <taxon>Lyophyllaceae</taxon>
        <taxon>Hypsizygus</taxon>
    </lineage>
</organism>
<feature type="domain" description="BTB" evidence="2">
    <location>
        <begin position="79"/>
        <end position="142"/>
    </location>
</feature>
<dbReference type="AlphaFoldDB" id="A0A369JAV3"/>
<dbReference type="OrthoDB" id="3265815at2759"/>
<dbReference type="InterPro" id="IPR000210">
    <property type="entry name" value="BTB/POZ_dom"/>
</dbReference>
<evidence type="ECO:0000313" key="3">
    <source>
        <dbReference type="EMBL" id="RDB16853.1"/>
    </source>
</evidence>
<gene>
    <name evidence="3" type="ORF">Hypma_002468</name>
</gene>
<evidence type="ECO:0000313" key="4">
    <source>
        <dbReference type="Proteomes" id="UP000076154"/>
    </source>
</evidence>
<dbReference type="PROSITE" id="PS50097">
    <property type="entry name" value="BTB"/>
    <property type="match status" value="1"/>
</dbReference>
<proteinExistence type="predicted"/>
<dbReference type="Proteomes" id="UP000076154">
    <property type="component" value="Unassembled WGS sequence"/>
</dbReference>
<dbReference type="STRING" id="39966.A0A369JAV3"/>
<dbReference type="Gene3D" id="3.30.710.10">
    <property type="entry name" value="Potassium Channel Kv1.1, Chain A"/>
    <property type="match status" value="1"/>
</dbReference>
<name>A0A369JAV3_HYPMA</name>
<dbReference type="EMBL" id="LUEZ02000122">
    <property type="protein sequence ID" value="RDB16853.1"/>
    <property type="molecule type" value="Genomic_DNA"/>
</dbReference>